<dbReference type="InterPro" id="IPR037034">
    <property type="entry name" value="RNA_pol_Rpb2_2_sf"/>
</dbReference>
<comment type="similarity">
    <text evidence="6 7">Belongs to the RNA polymerase beta chain family.</text>
</comment>
<evidence type="ECO:0000256" key="9">
    <source>
        <dbReference type="SAM" id="MobiDB-lite"/>
    </source>
</evidence>
<comment type="catalytic activity">
    <reaction evidence="5 6 8">
        <text>RNA(n) + a ribonucleoside 5'-triphosphate = RNA(n+1) + diphosphate</text>
        <dbReference type="Rhea" id="RHEA:21248"/>
        <dbReference type="Rhea" id="RHEA-COMP:14527"/>
        <dbReference type="Rhea" id="RHEA-COMP:17342"/>
        <dbReference type="ChEBI" id="CHEBI:33019"/>
        <dbReference type="ChEBI" id="CHEBI:61557"/>
        <dbReference type="ChEBI" id="CHEBI:140395"/>
        <dbReference type="EC" id="2.7.7.6"/>
    </reaction>
</comment>
<dbReference type="PROSITE" id="PS01166">
    <property type="entry name" value="RNA_POL_BETA"/>
    <property type="match status" value="1"/>
</dbReference>
<dbReference type="Gene3D" id="3.90.1100.10">
    <property type="match status" value="1"/>
</dbReference>
<dbReference type="InterPro" id="IPR014724">
    <property type="entry name" value="RNA_pol_RPB2_OB-fold"/>
</dbReference>
<organism evidence="16 17">
    <name type="scientific">Candidatus Sungbacteria bacterium RIFCSPLOWO2_12_FULL_41_11</name>
    <dbReference type="NCBI Taxonomy" id="1802286"/>
    <lineage>
        <taxon>Bacteria</taxon>
        <taxon>Candidatus Sungiibacteriota</taxon>
    </lineage>
</organism>
<dbReference type="Pfam" id="PF04561">
    <property type="entry name" value="RNA_pol_Rpb2_2"/>
    <property type="match status" value="1"/>
</dbReference>
<dbReference type="Gene3D" id="2.40.270.10">
    <property type="entry name" value="DNA-directed RNA polymerase, subunit 2, domain 6"/>
    <property type="match status" value="2"/>
</dbReference>
<keyword evidence="1 6" id="KW-0240">DNA-directed RNA polymerase</keyword>
<evidence type="ECO:0000259" key="13">
    <source>
        <dbReference type="Pfam" id="PF04563"/>
    </source>
</evidence>
<dbReference type="SUPFAM" id="SSF64484">
    <property type="entry name" value="beta and beta-prime subunits of DNA dependent RNA-polymerase"/>
    <property type="match status" value="1"/>
</dbReference>
<evidence type="ECO:0000259" key="10">
    <source>
        <dbReference type="Pfam" id="PF00562"/>
    </source>
</evidence>
<evidence type="ECO:0000256" key="5">
    <source>
        <dbReference type="ARBA" id="ARBA00048552"/>
    </source>
</evidence>
<feature type="domain" description="RNA polymerase beta subunit protrusion" evidence="13">
    <location>
        <begin position="18"/>
        <end position="365"/>
    </location>
</feature>
<dbReference type="InterPro" id="IPR010243">
    <property type="entry name" value="RNA_pol_bsu_bac"/>
</dbReference>
<evidence type="ECO:0000313" key="17">
    <source>
        <dbReference type="Proteomes" id="UP000177171"/>
    </source>
</evidence>
<dbReference type="Gene3D" id="3.90.1800.10">
    <property type="entry name" value="RNA polymerase alpha subunit dimerisation domain"/>
    <property type="match status" value="1"/>
</dbReference>
<dbReference type="Gene3D" id="2.40.50.150">
    <property type="match status" value="1"/>
</dbReference>
<reference evidence="16 17" key="1">
    <citation type="journal article" date="2016" name="Nat. Commun.">
        <title>Thousands of microbial genomes shed light on interconnected biogeochemical processes in an aquifer system.</title>
        <authorList>
            <person name="Anantharaman K."/>
            <person name="Brown C.T."/>
            <person name="Hug L.A."/>
            <person name="Sharon I."/>
            <person name="Castelle C.J."/>
            <person name="Probst A.J."/>
            <person name="Thomas B.C."/>
            <person name="Singh A."/>
            <person name="Wilkins M.J."/>
            <person name="Karaoz U."/>
            <person name="Brodie E.L."/>
            <person name="Williams K.H."/>
            <person name="Hubbard S.S."/>
            <person name="Banfield J.F."/>
        </authorList>
    </citation>
    <scope>NUCLEOTIDE SEQUENCE [LARGE SCALE GENOMIC DNA]</scope>
</reference>
<keyword evidence="4 6" id="KW-0804">Transcription</keyword>
<dbReference type="Gene3D" id="2.30.150.10">
    <property type="entry name" value="DNA-directed RNA polymerase, beta subunit, external 1 domain"/>
    <property type="match status" value="1"/>
</dbReference>
<comment type="caution">
    <text evidence="16">The sequence shown here is derived from an EMBL/GenBank/DDBJ whole genome shotgun (WGS) entry which is preliminary data.</text>
</comment>
<dbReference type="Pfam" id="PF04563">
    <property type="entry name" value="RNA_pol_Rpb2_1"/>
    <property type="match status" value="1"/>
</dbReference>
<dbReference type="AlphaFoldDB" id="A0A1G2LSF5"/>
<evidence type="ECO:0000256" key="1">
    <source>
        <dbReference type="ARBA" id="ARBA00022478"/>
    </source>
</evidence>
<dbReference type="Proteomes" id="UP000177171">
    <property type="component" value="Unassembled WGS sequence"/>
</dbReference>
<dbReference type="GO" id="GO:0006351">
    <property type="term" value="P:DNA-templated transcription"/>
    <property type="evidence" value="ECO:0007669"/>
    <property type="project" value="UniProtKB-UniRule"/>
</dbReference>
<dbReference type="InterPro" id="IPR007642">
    <property type="entry name" value="RNA_pol_Rpb2_2"/>
</dbReference>
<evidence type="ECO:0000256" key="7">
    <source>
        <dbReference type="RuleBase" id="RU000434"/>
    </source>
</evidence>
<dbReference type="InterPro" id="IPR007120">
    <property type="entry name" value="DNA-dir_RNAP_su2_dom"/>
</dbReference>
<name>A0A1G2LSF5_9BACT</name>
<keyword evidence="3 6" id="KW-0548">Nucleotidyltransferase</keyword>
<dbReference type="Gene3D" id="2.40.50.100">
    <property type="match status" value="1"/>
</dbReference>
<evidence type="ECO:0000256" key="2">
    <source>
        <dbReference type="ARBA" id="ARBA00022679"/>
    </source>
</evidence>
<comment type="function">
    <text evidence="6 8">DNA-dependent RNA polymerase catalyzes the transcription of DNA into RNA using the four ribonucleoside triphosphates as substrates.</text>
</comment>
<sequence length="1077" mass="120469">MKKYFSNYKMPPLNLPNLSAIQLDSYQWFLDKGLRELFDEVSPIKGFAGKELALELSLGDYYIDQPKFTEVHAKEHNLSYEAPLRVKVRLVNKKTDEIKEQEIYLGDFPLMTDRGTFIVNGVERVIVSQLIRSSGVYFILNQIRGKKYFGAKIIPNRGAWFEFETDFDGSINVRIDRKRKISATSILRIFGMEKNEQIMDAFRNIDNGEFSFIKKTLERDSSKSRDEAFIEIYKRIRPGELAAVDNARSLIEAMLSFDRYDLAGWGRFKFNQRLGLKKNPQKEENRILDLQDMIAVISEIIRMNNLQDVVPDDIDHLGNRRVRGVGELLQNKLRVGMSRLIRIVRDRMSTIDVYTMTPAQLINARPFIASVKEFFTSSQLSQFMDQVNPLAELEHRRRLSAMGPGGLTRERAGFEVRDVHPSHYGRICPIQTPEGQNIGLVGHLAGFARINELGLIETPYRKVKNGKITGEIEYFDASSEIHFSIAHAGIKYDEQGMIIDEKVEARIHGSPGLVNREKINYIDISPQQFISVATSLIPFLEHDDANRAMMGSNMQRQAVPCVRAEAPLVGTGVEERAAWDSGRVVLADDDGVITGADACSITLKSKKGKEYVHILNSFLRTNQFTAISQKPLVKKGDNVKKGQVLADGSSTDKGELALGKNLLVAFVSWRGANYEDAIIISEKLVEKDIFTSIHIEDHAIDVRDTKLGPEETSPDIPNVSEEKLKNLDEEGIIRIGAEVRSNDILVGKISPKGESDLTPEEKLLRAIFGEKARDVKDTSLTLSHGKRGRIVGIKIFSRDRGDKLESGVIKRVQVEVAQLRKIMVGDKLAGRHGNKGVISKILPPEDMPCLADGTPVDVILNPLGVASRMNIGQILETHLGWAAQKLGYRAVTPAFIGVTEQEIKDELIKAGLPEDGKVDLYDGLTGEKFHQKVTVGMIYIMKLIHLVEDKIHMRSIGPYSLITQQPLGGKAQFGGQRFGEMEVWALEGYGSAHTLQEMLTIKSDDVLGRSATYEAIISGEKIKKPNLPASFHVLVNELKGLALNVQLKGMQGEGAGTGQAKEVADRKESRERVRMRG</sequence>
<feature type="domain" description="RNA polymerase Rpb2" evidence="12">
    <location>
        <begin position="148"/>
        <end position="323"/>
    </location>
</feature>
<dbReference type="Pfam" id="PF04565">
    <property type="entry name" value="RNA_pol_Rpb2_3"/>
    <property type="match status" value="1"/>
</dbReference>
<evidence type="ECO:0000259" key="11">
    <source>
        <dbReference type="Pfam" id="PF04560"/>
    </source>
</evidence>
<evidence type="ECO:0000256" key="6">
    <source>
        <dbReference type="HAMAP-Rule" id="MF_01321"/>
    </source>
</evidence>
<dbReference type="InterPro" id="IPR042107">
    <property type="entry name" value="DNA-dir_RNA_pol_bsu_ext_1_sf"/>
</dbReference>
<dbReference type="GO" id="GO:0003677">
    <property type="term" value="F:DNA binding"/>
    <property type="evidence" value="ECO:0007669"/>
    <property type="project" value="UniProtKB-UniRule"/>
</dbReference>
<dbReference type="EC" id="2.7.7.6" evidence="6 8"/>
<dbReference type="HAMAP" id="MF_01321">
    <property type="entry name" value="RNApol_bact_RpoB"/>
    <property type="match status" value="1"/>
</dbReference>
<feature type="domain" description="RNA polymerase Rpb2" evidence="11">
    <location>
        <begin position="974"/>
        <end position="1047"/>
    </location>
</feature>
<dbReference type="InterPro" id="IPR007644">
    <property type="entry name" value="RNA_pol_bsu_protrusion"/>
</dbReference>
<dbReference type="GO" id="GO:0003899">
    <property type="term" value="F:DNA-directed RNA polymerase activity"/>
    <property type="evidence" value="ECO:0007669"/>
    <property type="project" value="UniProtKB-UniRule"/>
</dbReference>
<dbReference type="PANTHER" id="PTHR20856">
    <property type="entry name" value="DNA-DIRECTED RNA POLYMERASE I SUBUNIT 2"/>
    <property type="match status" value="1"/>
</dbReference>
<keyword evidence="2 6" id="KW-0808">Transferase</keyword>
<dbReference type="NCBIfam" id="TIGR02013">
    <property type="entry name" value="rpoB"/>
    <property type="match status" value="1"/>
</dbReference>
<evidence type="ECO:0000256" key="8">
    <source>
        <dbReference type="RuleBase" id="RU363031"/>
    </source>
</evidence>
<feature type="compositionally biased region" description="Basic and acidic residues" evidence="9">
    <location>
        <begin position="1062"/>
        <end position="1077"/>
    </location>
</feature>
<proteinExistence type="inferred from homology"/>
<dbReference type="InterPro" id="IPR007645">
    <property type="entry name" value="RNA_pol_Rpb2_3"/>
</dbReference>
<dbReference type="Gene3D" id="3.90.1110.10">
    <property type="entry name" value="RNA polymerase Rpb2, domain 2"/>
    <property type="match status" value="1"/>
</dbReference>
<dbReference type="InterPro" id="IPR007121">
    <property type="entry name" value="RNA_pol_bsu_CS"/>
</dbReference>
<feature type="region of interest" description="Disordered" evidence="9">
    <location>
        <begin position="1052"/>
        <end position="1077"/>
    </location>
</feature>
<dbReference type="CDD" id="cd00653">
    <property type="entry name" value="RNA_pol_B_RPB2"/>
    <property type="match status" value="1"/>
</dbReference>
<dbReference type="InterPro" id="IPR037033">
    <property type="entry name" value="DNA-dir_RNAP_su2_hyb_sf"/>
</dbReference>
<dbReference type="Pfam" id="PF04560">
    <property type="entry name" value="RNA_pol_Rpb2_7"/>
    <property type="match status" value="1"/>
</dbReference>
<comment type="subunit">
    <text evidence="6 8">The RNAP catalytic core consists of 2 alpha, 1 beta, 1 beta' and 1 omega subunit. When a sigma factor is associated with the core the holoenzyme is formed, which can initiate transcription.</text>
</comment>
<dbReference type="InterPro" id="IPR007641">
    <property type="entry name" value="RNA_pol_Rpb2_7"/>
</dbReference>
<evidence type="ECO:0000259" key="15">
    <source>
        <dbReference type="Pfam" id="PF10385"/>
    </source>
</evidence>
<feature type="domain" description="DNA-directed RNA polymerase beta subunit external 1" evidence="15">
    <location>
        <begin position="460"/>
        <end position="525"/>
    </location>
</feature>
<evidence type="ECO:0000259" key="14">
    <source>
        <dbReference type="Pfam" id="PF04565"/>
    </source>
</evidence>
<dbReference type="InterPro" id="IPR015712">
    <property type="entry name" value="DNA-dir_RNA_pol_su2"/>
</dbReference>
<evidence type="ECO:0000256" key="4">
    <source>
        <dbReference type="ARBA" id="ARBA00023163"/>
    </source>
</evidence>
<evidence type="ECO:0000259" key="12">
    <source>
        <dbReference type="Pfam" id="PF04561"/>
    </source>
</evidence>
<dbReference type="EMBL" id="MHQY01000007">
    <property type="protein sequence ID" value="OHA14473.1"/>
    <property type="molecule type" value="Genomic_DNA"/>
</dbReference>
<dbReference type="Pfam" id="PF10385">
    <property type="entry name" value="RNA_pol_Rpb2_45"/>
    <property type="match status" value="1"/>
</dbReference>
<dbReference type="Pfam" id="PF00562">
    <property type="entry name" value="RNA_pol_Rpb2_6"/>
    <property type="match status" value="1"/>
</dbReference>
<dbReference type="GO" id="GO:0000428">
    <property type="term" value="C:DNA-directed RNA polymerase complex"/>
    <property type="evidence" value="ECO:0007669"/>
    <property type="project" value="UniProtKB-KW"/>
</dbReference>
<dbReference type="NCBIfam" id="NF001616">
    <property type="entry name" value="PRK00405.1"/>
    <property type="match status" value="1"/>
</dbReference>
<dbReference type="GO" id="GO:0032549">
    <property type="term" value="F:ribonucleoside binding"/>
    <property type="evidence" value="ECO:0007669"/>
    <property type="project" value="InterPro"/>
</dbReference>
<evidence type="ECO:0000256" key="3">
    <source>
        <dbReference type="ARBA" id="ARBA00022695"/>
    </source>
</evidence>
<gene>
    <name evidence="6" type="primary">rpoB</name>
    <name evidence="16" type="ORF">A3G49_06515</name>
</gene>
<accession>A0A1G2LSF5</accession>
<feature type="domain" description="DNA-directed RNA polymerase subunit 2 hybrid-binding" evidence="10">
    <location>
        <begin position="588"/>
        <end position="972"/>
    </location>
</feature>
<protein>
    <recommendedName>
        <fullName evidence="6 8">DNA-directed RNA polymerase subunit beta</fullName>
        <shortName evidence="6">RNAP subunit beta</shortName>
        <ecNumber evidence="6 8">2.7.7.6</ecNumber>
    </recommendedName>
    <alternativeName>
        <fullName evidence="6">RNA polymerase subunit beta</fullName>
    </alternativeName>
    <alternativeName>
        <fullName evidence="6">Transcriptase subunit beta</fullName>
    </alternativeName>
</protein>
<evidence type="ECO:0000313" key="16">
    <source>
        <dbReference type="EMBL" id="OHA14473.1"/>
    </source>
</evidence>
<feature type="domain" description="RNA polymerase Rpb2" evidence="14">
    <location>
        <begin position="382"/>
        <end position="450"/>
    </location>
</feature>
<dbReference type="InterPro" id="IPR019462">
    <property type="entry name" value="DNA-dir_RNA_pol_bsu_external_1"/>
</dbReference>